<evidence type="ECO:0000313" key="6">
    <source>
        <dbReference type="Proteomes" id="UP000239590"/>
    </source>
</evidence>
<evidence type="ECO:0000259" key="3">
    <source>
        <dbReference type="Pfam" id="PF03629"/>
    </source>
</evidence>
<feature type="domain" description="Secretion system C-terminal sorting" evidence="4">
    <location>
        <begin position="587"/>
        <end position="654"/>
    </location>
</feature>
<protein>
    <recommendedName>
        <fullName evidence="7">Fibronectin type-III domain-containing protein</fullName>
    </recommendedName>
</protein>
<dbReference type="AlphaFoldDB" id="A0A2S7IIS8"/>
<dbReference type="Pfam" id="PF18962">
    <property type="entry name" value="Por_Secre_tail"/>
    <property type="match status" value="1"/>
</dbReference>
<dbReference type="InterPro" id="IPR026444">
    <property type="entry name" value="Secre_tail"/>
</dbReference>
<dbReference type="NCBIfam" id="TIGR04183">
    <property type="entry name" value="Por_Secre_tail"/>
    <property type="match status" value="1"/>
</dbReference>
<reference evidence="6" key="1">
    <citation type="submission" date="2018-02" db="EMBL/GenBank/DDBJ databases">
        <title>Genome sequencing of Solimonas sp. HR-BB.</title>
        <authorList>
            <person name="Lee Y."/>
            <person name="Jeon C.O."/>
        </authorList>
    </citation>
    <scope>NUCLEOTIDE SEQUENCE [LARGE SCALE GENOMIC DNA]</scope>
    <source>
        <strain evidence="6">HR-U</strain>
    </source>
</reference>
<evidence type="ECO:0000256" key="2">
    <source>
        <dbReference type="SAM" id="SignalP"/>
    </source>
</evidence>
<dbReference type="InterPro" id="IPR005181">
    <property type="entry name" value="SASA"/>
</dbReference>
<name>A0A2S7IIS8_9BACT</name>
<dbReference type="OrthoDB" id="926075at2"/>
<dbReference type="RefSeq" id="WP_104714765.1">
    <property type="nucleotide sequence ID" value="NZ_PTRA01000003.1"/>
</dbReference>
<feature type="signal peptide" evidence="2">
    <location>
        <begin position="1"/>
        <end position="27"/>
    </location>
</feature>
<dbReference type="Pfam" id="PF03629">
    <property type="entry name" value="SASA"/>
    <property type="match status" value="1"/>
</dbReference>
<dbReference type="CDD" id="cd00063">
    <property type="entry name" value="FN3"/>
    <property type="match status" value="1"/>
</dbReference>
<dbReference type="SUPFAM" id="SSF49265">
    <property type="entry name" value="Fibronectin type III"/>
    <property type="match status" value="1"/>
</dbReference>
<gene>
    <name evidence="5" type="ORF">C5O19_17920</name>
</gene>
<dbReference type="GO" id="GO:0016788">
    <property type="term" value="F:hydrolase activity, acting on ester bonds"/>
    <property type="evidence" value="ECO:0007669"/>
    <property type="project" value="UniProtKB-ARBA"/>
</dbReference>
<dbReference type="InterPro" id="IPR036514">
    <property type="entry name" value="SGNH_hydro_sf"/>
</dbReference>
<dbReference type="Gene3D" id="3.40.50.1110">
    <property type="entry name" value="SGNH hydrolase"/>
    <property type="match status" value="1"/>
</dbReference>
<organism evidence="5 6">
    <name type="scientific">Siphonobacter curvatus</name>
    <dbReference type="NCBI Taxonomy" id="2094562"/>
    <lineage>
        <taxon>Bacteria</taxon>
        <taxon>Pseudomonadati</taxon>
        <taxon>Bacteroidota</taxon>
        <taxon>Cytophagia</taxon>
        <taxon>Cytophagales</taxon>
        <taxon>Cytophagaceae</taxon>
        <taxon>Siphonobacter</taxon>
    </lineage>
</organism>
<evidence type="ECO:0000256" key="1">
    <source>
        <dbReference type="ARBA" id="ARBA00022801"/>
    </source>
</evidence>
<evidence type="ECO:0000259" key="4">
    <source>
        <dbReference type="Pfam" id="PF18962"/>
    </source>
</evidence>
<feature type="chain" id="PRO_5015784449" description="Fibronectin type-III domain-containing protein" evidence="2">
    <location>
        <begin position="28"/>
        <end position="659"/>
    </location>
</feature>
<keyword evidence="6" id="KW-1185">Reference proteome</keyword>
<evidence type="ECO:0008006" key="7">
    <source>
        <dbReference type="Google" id="ProtNLM"/>
    </source>
</evidence>
<evidence type="ECO:0000313" key="5">
    <source>
        <dbReference type="EMBL" id="PQA56224.1"/>
    </source>
</evidence>
<proteinExistence type="predicted"/>
<dbReference type="InterPro" id="IPR003961">
    <property type="entry name" value="FN3_dom"/>
</dbReference>
<feature type="domain" description="Sialate O-acetylesterase" evidence="3">
    <location>
        <begin position="184"/>
        <end position="346"/>
    </location>
</feature>
<dbReference type="Proteomes" id="UP000239590">
    <property type="component" value="Unassembled WGS sequence"/>
</dbReference>
<dbReference type="Gene3D" id="2.60.40.10">
    <property type="entry name" value="Immunoglobulins"/>
    <property type="match status" value="1"/>
</dbReference>
<keyword evidence="2" id="KW-0732">Signal</keyword>
<dbReference type="EMBL" id="PTRA01000003">
    <property type="protein sequence ID" value="PQA56224.1"/>
    <property type="molecule type" value="Genomic_DNA"/>
</dbReference>
<dbReference type="InterPro" id="IPR036116">
    <property type="entry name" value="FN3_sf"/>
</dbReference>
<dbReference type="InterPro" id="IPR013783">
    <property type="entry name" value="Ig-like_fold"/>
</dbReference>
<dbReference type="SUPFAM" id="SSF52266">
    <property type="entry name" value="SGNH hydrolase"/>
    <property type="match status" value="1"/>
</dbReference>
<keyword evidence="1" id="KW-0378">Hydrolase</keyword>
<accession>A0A2S7IIS8</accession>
<sequence>MKYLLPSFNTPLLSLLVGLLSTLSVSAQQVGWVTFDQLPRDNQLYARDDNNTALVPISGRTTGTDWEYMSVITYRNNQKYSYHKAAFTFIPNTTRATFQLSPTIKAELADYSFQVYCCRKQDSVLMATRSDVVAGDFFVIQGQSNANALKPYNYSGKYARTFSSTPAQSPNGVSQADTNWIDAGWAVSPVGYWGRELQRQVIETYKIPVCVVNGAFPGTKIDQQLGGIYDHLLYRIQKSRINRIRAYFYYQGEDDILGFTENYPAQFDQLQKKWQKDMPLVDRFVIMQLNLLASANYTAGAIRELQRKSPILYPKNDHFATVGLPSYDGIHYEVPGYQELAERLFRFLSPKLYKSTDTLQVRTPNIQKVFYGNAEKSSIVLEFDANQTMVWPADQVVTDLSGKSVTVSLKDFFYLDGKETSVAPVASGQASGNQVVLTLRNPIAATKLNYLPSYNIRSDMRFFPGPFLSNSRGLGAFTFHEFPIATAIELSLKAQLNRSVVSLNWPAVTNVQRYRLERKTASSNTYELLAELKGEATSYEDLTTEPSQTYTYRLKAISAVSESPYASAEIQSPALSESYLTANWRVMPNPATTNVSLSFGATLKGTLTLSSLQGAKLAQREISDEKSADLNVQTLKPGIYVLTLVTDTGLKVSKRLMKY</sequence>
<comment type="caution">
    <text evidence="5">The sequence shown here is derived from an EMBL/GenBank/DDBJ whole genome shotgun (WGS) entry which is preliminary data.</text>
</comment>